<feature type="transmembrane region" description="Helical" evidence="1">
    <location>
        <begin position="133"/>
        <end position="154"/>
    </location>
</feature>
<proteinExistence type="predicted"/>
<dbReference type="EMBL" id="CP000360">
    <property type="protein sequence ID" value="ABF40104.1"/>
    <property type="molecule type" value="Genomic_DNA"/>
</dbReference>
<sequence>MLFFTYLLSAAAGFLTLYFSALIFSLHSSDAAGNAYAQAYAAFAGIALWLIFAVLLAITRFSDVFPAKPAWWMLPVFVFAAVAEFGAFDILCSKDQFSPAFLLQIAAIIIPVALLIRILCLIVPVVHERGLDNLAVWITTVPLLLAAVIPYPPYVSRQMQSMRDAAESRRVAPVIAAEEAKTKTEEDNALIAKIAAYPESTPLWELMPFTAHQSADVRKAALSKIVTLSERQEQAEQMMNEYRDERVLRELVRLDLKPTTGLCSGSRKIIARMPPEFRAPMDDGAWSRENAENFDRYAPSISWLLQNGCDCTPEIAEFEATTLKNFKDTKDRQQFLAKLTTLKNSLRH</sequence>
<evidence type="ECO:0000313" key="3">
    <source>
        <dbReference type="Proteomes" id="UP000002432"/>
    </source>
</evidence>
<keyword evidence="1" id="KW-0472">Membrane</keyword>
<keyword evidence="1" id="KW-0812">Transmembrane</keyword>
<protein>
    <submittedName>
        <fullName evidence="2">Uncharacterized protein</fullName>
    </submittedName>
</protein>
<dbReference type="KEGG" id="aba:Acid345_1101"/>
<dbReference type="Proteomes" id="UP000002432">
    <property type="component" value="Chromosome"/>
</dbReference>
<dbReference type="AlphaFoldDB" id="Q1ISP6"/>
<name>Q1ISP6_KORVE</name>
<feature type="transmembrane region" description="Helical" evidence="1">
    <location>
        <begin position="70"/>
        <end position="88"/>
    </location>
</feature>
<keyword evidence="1" id="KW-1133">Transmembrane helix</keyword>
<feature type="transmembrane region" description="Helical" evidence="1">
    <location>
        <begin position="6"/>
        <end position="27"/>
    </location>
</feature>
<accession>Q1ISP6</accession>
<keyword evidence="3" id="KW-1185">Reference proteome</keyword>
<dbReference type="STRING" id="204669.Acid345_1101"/>
<dbReference type="HOGENOM" id="CLU_816116_0_0_0"/>
<dbReference type="eggNOG" id="ENOG5033HXX">
    <property type="taxonomic scope" value="Bacteria"/>
</dbReference>
<organism evidence="2 3">
    <name type="scientific">Koribacter versatilis (strain Ellin345)</name>
    <dbReference type="NCBI Taxonomy" id="204669"/>
    <lineage>
        <taxon>Bacteria</taxon>
        <taxon>Pseudomonadati</taxon>
        <taxon>Acidobacteriota</taxon>
        <taxon>Terriglobia</taxon>
        <taxon>Terriglobales</taxon>
        <taxon>Candidatus Korobacteraceae</taxon>
        <taxon>Candidatus Korobacter</taxon>
    </lineage>
</organism>
<evidence type="ECO:0000313" key="2">
    <source>
        <dbReference type="EMBL" id="ABF40104.1"/>
    </source>
</evidence>
<evidence type="ECO:0000256" key="1">
    <source>
        <dbReference type="SAM" id="Phobius"/>
    </source>
</evidence>
<dbReference type="OrthoDB" id="8442317at2"/>
<reference evidence="2 3" key="1">
    <citation type="journal article" date="2009" name="Appl. Environ. Microbiol.">
        <title>Three genomes from the phylum Acidobacteria provide insight into the lifestyles of these microorganisms in soils.</title>
        <authorList>
            <person name="Ward N.L."/>
            <person name="Challacombe J.F."/>
            <person name="Janssen P.H."/>
            <person name="Henrissat B."/>
            <person name="Coutinho P.M."/>
            <person name="Wu M."/>
            <person name="Xie G."/>
            <person name="Haft D.H."/>
            <person name="Sait M."/>
            <person name="Badger J."/>
            <person name="Barabote R.D."/>
            <person name="Bradley B."/>
            <person name="Brettin T.S."/>
            <person name="Brinkac L.M."/>
            <person name="Bruce D."/>
            <person name="Creasy T."/>
            <person name="Daugherty S.C."/>
            <person name="Davidsen T.M."/>
            <person name="DeBoy R.T."/>
            <person name="Detter J.C."/>
            <person name="Dodson R.J."/>
            <person name="Durkin A.S."/>
            <person name="Ganapathy A."/>
            <person name="Gwinn-Giglio M."/>
            <person name="Han C.S."/>
            <person name="Khouri H."/>
            <person name="Kiss H."/>
            <person name="Kothari S.P."/>
            <person name="Madupu R."/>
            <person name="Nelson K.E."/>
            <person name="Nelson W.C."/>
            <person name="Paulsen I."/>
            <person name="Penn K."/>
            <person name="Ren Q."/>
            <person name="Rosovitz M.J."/>
            <person name="Selengut J.D."/>
            <person name="Shrivastava S."/>
            <person name="Sullivan S.A."/>
            <person name="Tapia R."/>
            <person name="Thompson L.S."/>
            <person name="Watkins K.L."/>
            <person name="Yang Q."/>
            <person name="Yu C."/>
            <person name="Zafar N."/>
            <person name="Zhou L."/>
            <person name="Kuske C.R."/>
        </authorList>
    </citation>
    <scope>NUCLEOTIDE SEQUENCE [LARGE SCALE GENOMIC DNA]</scope>
    <source>
        <strain evidence="2 3">Ellin345</strain>
    </source>
</reference>
<gene>
    <name evidence="2" type="ordered locus">Acid345_1101</name>
</gene>
<dbReference type="EnsemblBacteria" id="ABF40104">
    <property type="protein sequence ID" value="ABF40104"/>
    <property type="gene ID" value="Acid345_1101"/>
</dbReference>
<dbReference type="RefSeq" id="WP_011521906.1">
    <property type="nucleotide sequence ID" value="NC_008009.1"/>
</dbReference>
<feature type="transmembrane region" description="Helical" evidence="1">
    <location>
        <begin position="100"/>
        <end position="127"/>
    </location>
</feature>
<feature type="transmembrane region" description="Helical" evidence="1">
    <location>
        <begin position="39"/>
        <end position="58"/>
    </location>
</feature>